<dbReference type="InterPro" id="IPR017927">
    <property type="entry name" value="FAD-bd_FR_type"/>
</dbReference>
<dbReference type="AlphaFoldDB" id="A0A6A5TC54"/>
<dbReference type="Gene3D" id="2.40.33.20">
    <property type="entry name" value="PK beta-barrel domain-like"/>
    <property type="match status" value="1"/>
</dbReference>
<dbReference type="InterPro" id="IPR006058">
    <property type="entry name" value="2Fe2S_fd_BS"/>
</dbReference>
<dbReference type="PANTHER" id="PTHR30212">
    <property type="entry name" value="PROTEIN YIIM"/>
    <property type="match status" value="1"/>
</dbReference>
<dbReference type="PROSITE" id="PS51340">
    <property type="entry name" value="MOSC"/>
    <property type="match status" value="1"/>
</dbReference>
<gene>
    <name evidence="6" type="ORF">CC80DRAFT_497200</name>
</gene>
<dbReference type="InterPro" id="IPR017938">
    <property type="entry name" value="Riboflavin_synthase-like_b-brl"/>
</dbReference>
<keyword evidence="1" id="KW-0479">Metal-binding</keyword>
<dbReference type="Gene3D" id="2.40.30.10">
    <property type="entry name" value="Translation factors"/>
    <property type="match status" value="1"/>
</dbReference>
<dbReference type="PROSITE" id="PS51384">
    <property type="entry name" value="FAD_FR"/>
    <property type="match status" value="1"/>
</dbReference>
<dbReference type="InterPro" id="IPR005302">
    <property type="entry name" value="MoCF_Sase_C"/>
</dbReference>
<dbReference type="InterPro" id="IPR039261">
    <property type="entry name" value="FNR_nucleotide-bd"/>
</dbReference>
<dbReference type="SUPFAM" id="SSF54292">
    <property type="entry name" value="2Fe-2S ferredoxin-like"/>
    <property type="match status" value="1"/>
</dbReference>
<evidence type="ECO:0000313" key="6">
    <source>
        <dbReference type="EMBL" id="KAF1949858.1"/>
    </source>
</evidence>
<feature type="domain" description="FAD-binding FR-type" evidence="5">
    <location>
        <begin position="248"/>
        <end position="352"/>
    </location>
</feature>
<dbReference type="GO" id="GO:0030151">
    <property type="term" value="F:molybdenum ion binding"/>
    <property type="evidence" value="ECO:0007669"/>
    <property type="project" value="InterPro"/>
</dbReference>
<evidence type="ECO:0000256" key="2">
    <source>
        <dbReference type="ARBA" id="ARBA00023014"/>
    </source>
</evidence>
<dbReference type="InterPro" id="IPR011037">
    <property type="entry name" value="Pyrv_Knase-like_insert_dom_sf"/>
</dbReference>
<protein>
    <submittedName>
        <fullName evidence="6">PK beta-barrel-protein domain-containing protein-like protein</fullName>
    </submittedName>
</protein>
<dbReference type="GO" id="GO:0016491">
    <property type="term" value="F:oxidoreductase activity"/>
    <property type="evidence" value="ECO:0007669"/>
    <property type="project" value="InterPro"/>
</dbReference>
<evidence type="ECO:0000259" key="5">
    <source>
        <dbReference type="PROSITE" id="PS51384"/>
    </source>
</evidence>
<dbReference type="SUPFAM" id="SSF63380">
    <property type="entry name" value="Riboflavin synthase domain-like"/>
    <property type="match status" value="1"/>
</dbReference>
<accession>A0A6A5TC54</accession>
<dbReference type="Pfam" id="PF00111">
    <property type="entry name" value="Fer2"/>
    <property type="match status" value="1"/>
</dbReference>
<dbReference type="Gene3D" id="3.10.20.30">
    <property type="match status" value="1"/>
</dbReference>
<organism evidence="6 7">
    <name type="scientific">Byssothecium circinans</name>
    <dbReference type="NCBI Taxonomy" id="147558"/>
    <lineage>
        <taxon>Eukaryota</taxon>
        <taxon>Fungi</taxon>
        <taxon>Dikarya</taxon>
        <taxon>Ascomycota</taxon>
        <taxon>Pezizomycotina</taxon>
        <taxon>Dothideomycetes</taxon>
        <taxon>Pleosporomycetidae</taxon>
        <taxon>Pleosporales</taxon>
        <taxon>Massarineae</taxon>
        <taxon>Massarinaceae</taxon>
        <taxon>Byssothecium</taxon>
    </lineage>
</organism>
<dbReference type="SUPFAM" id="SSF50800">
    <property type="entry name" value="PK beta-barrel domain-like"/>
    <property type="match status" value="1"/>
</dbReference>
<dbReference type="PROSITE" id="PS00197">
    <property type="entry name" value="2FE2S_FER_1"/>
    <property type="match status" value="1"/>
</dbReference>
<dbReference type="InterPro" id="IPR036010">
    <property type="entry name" value="2Fe-2S_ferredoxin-like_sf"/>
</dbReference>
<dbReference type="Gene3D" id="3.40.50.80">
    <property type="entry name" value="Nucleotide-binding domain of ferredoxin-NADP reductase (FNR) module"/>
    <property type="match status" value="1"/>
</dbReference>
<reference evidence="6" key="1">
    <citation type="journal article" date="2020" name="Stud. Mycol.">
        <title>101 Dothideomycetes genomes: a test case for predicting lifestyles and emergence of pathogens.</title>
        <authorList>
            <person name="Haridas S."/>
            <person name="Albert R."/>
            <person name="Binder M."/>
            <person name="Bloem J."/>
            <person name="Labutti K."/>
            <person name="Salamov A."/>
            <person name="Andreopoulos B."/>
            <person name="Baker S."/>
            <person name="Barry K."/>
            <person name="Bills G."/>
            <person name="Bluhm B."/>
            <person name="Cannon C."/>
            <person name="Castanera R."/>
            <person name="Culley D."/>
            <person name="Daum C."/>
            <person name="Ezra D."/>
            <person name="Gonzalez J."/>
            <person name="Henrissat B."/>
            <person name="Kuo A."/>
            <person name="Liang C."/>
            <person name="Lipzen A."/>
            <person name="Lutzoni F."/>
            <person name="Magnuson J."/>
            <person name="Mondo S."/>
            <person name="Nolan M."/>
            <person name="Ohm R."/>
            <person name="Pangilinan J."/>
            <person name="Park H.-J."/>
            <person name="Ramirez L."/>
            <person name="Alfaro M."/>
            <person name="Sun H."/>
            <person name="Tritt A."/>
            <person name="Yoshinaga Y."/>
            <person name="Zwiers L.-H."/>
            <person name="Turgeon B."/>
            <person name="Goodwin S."/>
            <person name="Spatafora J."/>
            <person name="Crous P."/>
            <person name="Grigoriev I."/>
        </authorList>
    </citation>
    <scope>NUCLEOTIDE SEQUENCE</scope>
    <source>
        <strain evidence="6">CBS 675.92</strain>
    </source>
</reference>
<dbReference type="InterPro" id="IPR012675">
    <property type="entry name" value="Beta-grasp_dom_sf"/>
</dbReference>
<name>A0A6A5TC54_9PLEO</name>
<dbReference type="GO" id="GO:0051537">
    <property type="term" value="F:2 iron, 2 sulfur cluster binding"/>
    <property type="evidence" value="ECO:0007669"/>
    <property type="project" value="UniProtKB-KW"/>
</dbReference>
<proteinExistence type="predicted"/>
<dbReference type="SUPFAM" id="SSF52343">
    <property type="entry name" value="Ferredoxin reductase-like, C-terminal NADP-linked domain"/>
    <property type="match status" value="1"/>
</dbReference>
<dbReference type="InterPro" id="IPR052353">
    <property type="entry name" value="Benzoxazolinone_Detox_Enz"/>
</dbReference>
<keyword evidence="1" id="KW-0408">Iron</keyword>
<keyword evidence="7" id="KW-1185">Reference proteome</keyword>
<dbReference type="InterPro" id="IPR001041">
    <property type="entry name" value="2Fe-2S_ferredoxin-type"/>
</dbReference>
<dbReference type="PROSITE" id="PS51085">
    <property type="entry name" value="2FE2S_FER_2"/>
    <property type="match status" value="1"/>
</dbReference>
<dbReference type="EMBL" id="ML977031">
    <property type="protein sequence ID" value="KAF1949858.1"/>
    <property type="molecule type" value="Genomic_DNA"/>
</dbReference>
<keyword evidence="1" id="KW-0001">2Fe-2S</keyword>
<evidence type="ECO:0000313" key="7">
    <source>
        <dbReference type="Proteomes" id="UP000800035"/>
    </source>
</evidence>
<evidence type="ECO:0000259" key="4">
    <source>
        <dbReference type="PROSITE" id="PS51340"/>
    </source>
</evidence>
<dbReference type="OrthoDB" id="5238236at2759"/>
<feature type="domain" description="MOSC" evidence="4">
    <location>
        <begin position="30"/>
        <end position="182"/>
    </location>
</feature>
<dbReference type="PANTHER" id="PTHR30212:SF2">
    <property type="entry name" value="PROTEIN YIIM"/>
    <property type="match status" value="1"/>
</dbReference>
<evidence type="ECO:0000259" key="3">
    <source>
        <dbReference type="PROSITE" id="PS51085"/>
    </source>
</evidence>
<dbReference type="Proteomes" id="UP000800035">
    <property type="component" value="Unassembled WGS sequence"/>
</dbReference>
<sequence>MSATNAELVVVAVSRSQPETHSIHSQPTRTAIVRSPSTTPLVFSVENGIEGHQSAIHDAQVYAFFAHHYDYWTGRLNIDRTTWDWAFWGENLTIRSSGHEPLDETKVHLGDRWLFSSQGAEMHSKGVVLEVCGGRNPCSRLAWRCGQSPKWLAEVAMSGFCGVYLRVIRGGTIAPGDTATVIPTGHEDAVPAASIAQCAFSPLDDPATRVLAERILCVPGLQNMNKLVIARKLSLIQDKEAEKLGRWAGWRALEIVKTVDESSDVKSFYLAATDDIPLASYVPGQFLTVKLPSGHIRCWSISSWTPSSTTSPPPLYRITVRKGFGASIYLHSKCSVGDHLLVRSPSGSFVPDWSREFPPRQIYISAGIGVTPILCMLQAHFSHTTLRRTPAVLIHVARNSDEDFLQHKSELASSPLLRIIKFYSLPIADVDIQGQHYHHRGRPTADFFAGLFSESYQIDPLQITPIELPGHASGAYICGPPIFVDSTRGHLEAAKVPPHAIRSETFYSDPSTLADLSTDVDEDVPEESVVTFCRKSTEARWKKAEGLSLLQLAEREQLKPEYGCRVGDCGACEMRIVKGKARVLKSASEEAQEANGNAGTMIRACCSVPASAFLELDF</sequence>
<dbReference type="Pfam" id="PF03473">
    <property type="entry name" value="MOSC"/>
    <property type="match status" value="1"/>
</dbReference>
<keyword evidence="2" id="KW-0411">Iron-sulfur</keyword>
<dbReference type="CDD" id="cd00207">
    <property type="entry name" value="fer2"/>
    <property type="match status" value="1"/>
</dbReference>
<feature type="domain" description="2Fe-2S ferredoxin-type" evidence="3">
    <location>
        <begin position="528"/>
        <end position="618"/>
    </location>
</feature>
<dbReference type="GO" id="GO:0030170">
    <property type="term" value="F:pyridoxal phosphate binding"/>
    <property type="evidence" value="ECO:0007669"/>
    <property type="project" value="InterPro"/>
</dbReference>
<evidence type="ECO:0000256" key="1">
    <source>
        <dbReference type="ARBA" id="ARBA00022714"/>
    </source>
</evidence>